<comment type="similarity">
    <text evidence="1">Belongs to the bZIP family.</text>
</comment>
<name>A0A565CNK4_9BRAS</name>
<dbReference type="Proteomes" id="UP000489600">
    <property type="component" value="Unassembled WGS sequence"/>
</dbReference>
<comment type="caution">
    <text evidence="6">The sequence shown here is derived from an EMBL/GenBank/DDBJ whole genome shotgun (WGS) entry which is preliminary data.</text>
</comment>
<evidence type="ECO:0000256" key="3">
    <source>
        <dbReference type="ARBA" id="ARBA00023125"/>
    </source>
</evidence>
<evidence type="ECO:0000256" key="1">
    <source>
        <dbReference type="ARBA" id="ARBA00007163"/>
    </source>
</evidence>
<keyword evidence="2" id="KW-0805">Transcription regulation</keyword>
<organism evidence="6 7">
    <name type="scientific">Arabis nemorensis</name>
    <dbReference type="NCBI Taxonomy" id="586526"/>
    <lineage>
        <taxon>Eukaryota</taxon>
        <taxon>Viridiplantae</taxon>
        <taxon>Streptophyta</taxon>
        <taxon>Embryophyta</taxon>
        <taxon>Tracheophyta</taxon>
        <taxon>Spermatophyta</taxon>
        <taxon>Magnoliopsida</taxon>
        <taxon>eudicotyledons</taxon>
        <taxon>Gunneridae</taxon>
        <taxon>Pentapetalae</taxon>
        <taxon>rosids</taxon>
        <taxon>malvids</taxon>
        <taxon>Brassicales</taxon>
        <taxon>Brassicaceae</taxon>
        <taxon>Arabideae</taxon>
        <taxon>Arabis</taxon>
    </lineage>
</organism>
<dbReference type="PANTHER" id="PTHR46408">
    <property type="entry name" value="BASIC LEUCINE ZIPPER 63"/>
    <property type="match status" value="1"/>
</dbReference>
<keyword evidence="5" id="KW-0539">Nucleus</keyword>
<evidence type="ECO:0000256" key="5">
    <source>
        <dbReference type="ARBA" id="ARBA00023242"/>
    </source>
</evidence>
<evidence type="ECO:0000256" key="2">
    <source>
        <dbReference type="ARBA" id="ARBA00023015"/>
    </source>
</evidence>
<keyword evidence="3" id="KW-0238">DNA-binding</keyword>
<evidence type="ECO:0000313" key="6">
    <source>
        <dbReference type="EMBL" id="VVB15303.1"/>
    </source>
</evidence>
<dbReference type="GO" id="GO:0003677">
    <property type="term" value="F:DNA binding"/>
    <property type="evidence" value="ECO:0007669"/>
    <property type="project" value="UniProtKB-KW"/>
</dbReference>
<protein>
    <submittedName>
        <fullName evidence="6">Uncharacterized protein</fullName>
    </submittedName>
</protein>
<keyword evidence="7" id="KW-1185">Reference proteome</keyword>
<sequence length="139" mass="15511">MEKVLSVEEISGNHLWSALEKEADNGTTAMNRSDSEWAFHRFIQESSDATAGEAATACDGPPSPVDSDEYREFLKNKLNLACAAVAMKRIRAYGEVSYVFQKLEHRITADGDLSSNLRIPLVDLRMVEHIHPVHQNKAL</sequence>
<dbReference type="EMBL" id="CABITT030000008">
    <property type="protein sequence ID" value="VVB15303.1"/>
    <property type="molecule type" value="Genomic_DNA"/>
</dbReference>
<proteinExistence type="inferred from homology"/>
<dbReference type="AlphaFoldDB" id="A0A565CNK4"/>
<evidence type="ECO:0000256" key="4">
    <source>
        <dbReference type="ARBA" id="ARBA00023163"/>
    </source>
</evidence>
<gene>
    <name evidence="6" type="ORF">ANE_LOCUS25747</name>
</gene>
<dbReference type="OrthoDB" id="664875at2759"/>
<evidence type="ECO:0000313" key="7">
    <source>
        <dbReference type="Proteomes" id="UP000489600"/>
    </source>
</evidence>
<keyword evidence="4" id="KW-0804">Transcription</keyword>
<accession>A0A565CNK4</accession>
<reference evidence="6" key="1">
    <citation type="submission" date="2019-07" db="EMBL/GenBank/DDBJ databases">
        <authorList>
            <person name="Dittberner H."/>
        </authorList>
    </citation>
    <scope>NUCLEOTIDE SEQUENCE [LARGE SCALE GENOMIC DNA]</scope>
</reference>
<dbReference type="PANTHER" id="PTHR46408:SF10">
    <property type="entry name" value="BASIC LEUCINE ZIPPER 63"/>
    <property type="match status" value="1"/>
</dbReference>